<dbReference type="InterPro" id="IPR024975">
    <property type="entry name" value="NOV_C"/>
</dbReference>
<dbReference type="RefSeq" id="WP_254087584.1">
    <property type="nucleotide sequence ID" value="NZ_JAHESE010000047.1"/>
</dbReference>
<dbReference type="AlphaFoldDB" id="A0AAP2GSP8"/>
<gene>
    <name evidence="2" type="ORF">KK062_27485</name>
</gene>
<dbReference type="EMBL" id="JAHESE010000047">
    <property type="protein sequence ID" value="MBT1712016.1"/>
    <property type="molecule type" value="Genomic_DNA"/>
</dbReference>
<evidence type="ECO:0000313" key="3">
    <source>
        <dbReference type="Proteomes" id="UP001319080"/>
    </source>
</evidence>
<feature type="domain" description="Protein NO VEIN C-terminal" evidence="1">
    <location>
        <begin position="6"/>
        <end position="80"/>
    </location>
</feature>
<reference evidence="2 3" key="1">
    <citation type="submission" date="2021-05" db="EMBL/GenBank/DDBJ databases">
        <title>A Polyphasic approach of four new species of the genus Ohtaekwangia: Ohtaekwangia histidinii sp. nov., Ohtaekwangia cretensis sp. nov., Ohtaekwangia indiensis sp. nov., Ohtaekwangia reichenbachii sp. nov. from diverse environment.</title>
        <authorList>
            <person name="Octaviana S."/>
        </authorList>
    </citation>
    <scope>NUCLEOTIDE SEQUENCE [LARGE SCALE GENOMIC DNA]</scope>
    <source>
        <strain evidence="2 3">PWU5</strain>
    </source>
</reference>
<proteinExistence type="predicted"/>
<accession>A0AAP2GSP8</accession>
<dbReference type="Pfam" id="PF13020">
    <property type="entry name" value="NOV_C"/>
    <property type="match status" value="1"/>
</dbReference>
<sequence length="100" mass="11568">MSFADQIEWISETKGDGLGSDILSRNTNGTDRYIEVKATKLTKETPFYFTALEYHFAKHNSTNFFLYRVFNLTDRPKLFIANGAYDEFCNLSPTQFKATF</sequence>
<name>A0AAP2GSP8_9BACT</name>
<organism evidence="2 3">
    <name type="scientific">Dawidia cretensis</name>
    <dbReference type="NCBI Taxonomy" id="2782350"/>
    <lineage>
        <taxon>Bacteria</taxon>
        <taxon>Pseudomonadati</taxon>
        <taxon>Bacteroidota</taxon>
        <taxon>Cytophagia</taxon>
        <taxon>Cytophagales</taxon>
        <taxon>Chryseotaleaceae</taxon>
        <taxon>Dawidia</taxon>
    </lineage>
</organism>
<keyword evidence="3" id="KW-1185">Reference proteome</keyword>
<evidence type="ECO:0000259" key="1">
    <source>
        <dbReference type="Pfam" id="PF13020"/>
    </source>
</evidence>
<dbReference type="Proteomes" id="UP001319080">
    <property type="component" value="Unassembled WGS sequence"/>
</dbReference>
<protein>
    <submittedName>
        <fullName evidence="2">DUF3883 domain-containing protein</fullName>
    </submittedName>
</protein>
<evidence type="ECO:0000313" key="2">
    <source>
        <dbReference type="EMBL" id="MBT1712016.1"/>
    </source>
</evidence>
<comment type="caution">
    <text evidence="2">The sequence shown here is derived from an EMBL/GenBank/DDBJ whole genome shotgun (WGS) entry which is preliminary data.</text>
</comment>